<reference evidence="2 3" key="1">
    <citation type="submission" date="2015-04" db="EMBL/GenBank/DDBJ databases">
        <authorList>
            <person name="Syromyatnikov M.Y."/>
            <person name="Popov V.N."/>
        </authorList>
    </citation>
    <scope>NUCLEOTIDE SEQUENCE [LARGE SCALE GENOMIC DNA]</scope>
</reference>
<protein>
    <submittedName>
        <fullName evidence="2">CLUMA_CG014872, isoform A</fullName>
    </submittedName>
</protein>
<accession>A0A1J1IT18</accession>
<gene>
    <name evidence="2" type="primary">putative AGAP013012-PA</name>
    <name evidence="2" type="ORF">CLUMA_CG014872</name>
</gene>
<sequence>MHSKHNSIVNMIMDVGAENSYLRSRRKLCNVKSICLVIFTMSLISTTTAIKCYVCGDESELPFLETKSMNINETFIKEKIHNSCDEFDRIPLEEKHKYEMECPDDYVGCMLQVGEEVLRTCSRLSIDDCRTANRVHYCYCNRQLCNGENAESIIEKMGDIDMEENDDDVDNESMDEASGSEEDDEDYNYHTTSHKIDSTETSKQGGGNTHGNNLVILSVSTSPQPTINKAVNFNLNKNLLIFLTFTYVTKFMITVK</sequence>
<evidence type="ECO:0000313" key="3">
    <source>
        <dbReference type="Proteomes" id="UP000183832"/>
    </source>
</evidence>
<organism evidence="2 3">
    <name type="scientific">Clunio marinus</name>
    <dbReference type="NCBI Taxonomy" id="568069"/>
    <lineage>
        <taxon>Eukaryota</taxon>
        <taxon>Metazoa</taxon>
        <taxon>Ecdysozoa</taxon>
        <taxon>Arthropoda</taxon>
        <taxon>Hexapoda</taxon>
        <taxon>Insecta</taxon>
        <taxon>Pterygota</taxon>
        <taxon>Neoptera</taxon>
        <taxon>Endopterygota</taxon>
        <taxon>Diptera</taxon>
        <taxon>Nematocera</taxon>
        <taxon>Chironomoidea</taxon>
        <taxon>Chironomidae</taxon>
        <taxon>Clunio</taxon>
    </lineage>
</organism>
<feature type="region of interest" description="Disordered" evidence="1">
    <location>
        <begin position="163"/>
        <end position="209"/>
    </location>
</feature>
<keyword evidence="3" id="KW-1185">Reference proteome</keyword>
<evidence type="ECO:0000256" key="1">
    <source>
        <dbReference type="SAM" id="MobiDB-lite"/>
    </source>
</evidence>
<dbReference type="EMBL" id="CVRI01000056">
    <property type="protein sequence ID" value="CRL01649.1"/>
    <property type="molecule type" value="Genomic_DNA"/>
</dbReference>
<name>A0A1J1IT18_9DIPT</name>
<proteinExistence type="predicted"/>
<dbReference type="OrthoDB" id="6781779at2759"/>
<evidence type="ECO:0000313" key="2">
    <source>
        <dbReference type="EMBL" id="CRL01649.1"/>
    </source>
</evidence>
<dbReference type="AlphaFoldDB" id="A0A1J1IT18"/>
<dbReference type="Proteomes" id="UP000183832">
    <property type="component" value="Unassembled WGS sequence"/>
</dbReference>
<feature type="compositionally biased region" description="Acidic residues" evidence="1">
    <location>
        <begin position="163"/>
        <end position="186"/>
    </location>
</feature>